<comment type="caution">
    <text evidence="1">The sequence shown here is derived from an EMBL/GenBank/DDBJ whole genome shotgun (WGS) entry which is preliminary data.</text>
</comment>
<dbReference type="RefSeq" id="WP_248479414.1">
    <property type="nucleotide sequence ID" value="NZ_JALPRF010000004.1"/>
</dbReference>
<evidence type="ECO:0000313" key="2">
    <source>
        <dbReference type="Proteomes" id="UP001202180"/>
    </source>
</evidence>
<evidence type="ECO:0000313" key="1">
    <source>
        <dbReference type="EMBL" id="MCK8494818.1"/>
    </source>
</evidence>
<protein>
    <recommendedName>
        <fullName evidence="3">Lipoprotein</fullName>
    </recommendedName>
</protein>
<sequence>MNPVHLSTLVLYCAMLLACQPKPDSSSRTDSTDVTENKGTVDGSNDFLIVPGERVGPVTATTSEVDLLKRLGSSVVTAGDTLYGPEGDTFLGTVLYKGTPDEVQITYNDEKRTQPEAITIRPQLLDDEGNPIKNLAPSRWTTADGLRIGTTLKALEKRNGKPFKLWGFGWDYGGALSDWQGGKMARLTNNRFTLSLSLGPPPTRTPAQEKAYNKLMGDGEFLSSSADMQLLNPIVEVIRVEFSR</sequence>
<name>A0ABT0HRK9_9BACT</name>
<evidence type="ECO:0008006" key="3">
    <source>
        <dbReference type="Google" id="ProtNLM"/>
    </source>
</evidence>
<organism evidence="1 2">
    <name type="scientific">Spirosoma liriopis</name>
    <dbReference type="NCBI Taxonomy" id="2937440"/>
    <lineage>
        <taxon>Bacteria</taxon>
        <taxon>Pseudomonadati</taxon>
        <taxon>Bacteroidota</taxon>
        <taxon>Cytophagia</taxon>
        <taxon>Cytophagales</taxon>
        <taxon>Cytophagaceae</taxon>
        <taxon>Spirosoma</taxon>
    </lineage>
</organism>
<dbReference type="EMBL" id="JALPRF010000004">
    <property type="protein sequence ID" value="MCK8494818.1"/>
    <property type="molecule type" value="Genomic_DNA"/>
</dbReference>
<dbReference type="Proteomes" id="UP001202180">
    <property type="component" value="Unassembled WGS sequence"/>
</dbReference>
<proteinExistence type="predicted"/>
<reference evidence="1 2" key="1">
    <citation type="submission" date="2022-04" db="EMBL/GenBank/DDBJ databases">
        <title>Spirosoma sp. strain RP8 genome sequencing and assembly.</title>
        <authorList>
            <person name="Jung Y."/>
        </authorList>
    </citation>
    <scope>NUCLEOTIDE SEQUENCE [LARGE SCALE GENOMIC DNA]</scope>
    <source>
        <strain evidence="1 2">RP8</strain>
    </source>
</reference>
<accession>A0ABT0HRK9</accession>
<keyword evidence="2" id="KW-1185">Reference proteome</keyword>
<gene>
    <name evidence="1" type="ORF">M0L20_23315</name>
</gene>